<organism evidence="3 4">
    <name type="scientific">Chionoecetes opilio</name>
    <name type="common">Atlantic snow crab</name>
    <name type="synonym">Cancer opilio</name>
    <dbReference type="NCBI Taxonomy" id="41210"/>
    <lineage>
        <taxon>Eukaryota</taxon>
        <taxon>Metazoa</taxon>
        <taxon>Ecdysozoa</taxon>
        <taxon>Arthropoda</taxon>
        <taxon>Crustacea</taxon>
        <taxon>Multicrustacea</taxon>
        <taxon>Malacostraca</taxon>
        <taxon>Eumalacostraca</taxon>
        <taxon>Eucarida</taxon>
        <taxon>Decapoda</taxon>
        <taxon>Pleocyemata</taxon>
        <taxon>Brachyura</taxon>
        <taxon>Eubrachyura</taxon>
        <taxon>Majoidea</taxon>
        <taxon>Majidae</taxon>
        <taxon>Chionoecetes</taxon>
    </lineage>
</organism>
<reference evidence="3" key="1">
    <citation type="submission" date="2020-07" db="EMBL/GenBank/DDBJ databases">
        <title>The High-quality genome of the commercially important snow crab, Chionoecetes opilio.</title>
        <authorList>
            <person name="Jeong J.-H."/>
            <person name="Ryu S."/>
        </authorList>
    </citation>
    <scope>NUCLEOTIDE SEQUENCE</scope>
    <source>
        <strain evidence="3">MADBK_172401_WGS</strain>
        <tissue evidence="3">Digestive gland</tissue>
    </source>
</reference>
<dbReference type="Proteomes" id="UP000770661">
    <property type="component" value="Unassembled WGS sequence"/>
</dbReference>
<dbReference type="PANTHER" id="PTHR45727">
    <property type="entry name" value="NPC INTRACELLULAR CHOLESTEROL TRANSPORTER 1"/>
    <property type="match status" value="1"/>
</dbReference>
<keyword evidence="2" id="KW-1133">Transmembrane helix</keyword>
<evidence type="ECO:0000256" key="2">
    <source>
        <dbReference type="SAM" id="Phobius"/>
    </source>
</evidence>
<feature type="transmembrane region" description="Helical" evidence="2">
    <location>
        <begin position="7"/>
        <end position="35"/>
    </location>
</feature>
<keyword evidence="2" id="KW-0472">Membrane</keyword>
<dbReference type="PANTHER" id="PTHR45727:SF2">
    <property type="entry name" value="NPC INTRACELLULAR CHOLESTEROL TRANSPORTER 1"/>
    <property type="match status" value="1"/>
</dbReference>
<dbReference type="SUPFAM" id="SSF82866">
    <property type="entry name" value="Multidrug efflux transporter AcrB transmembrane domain"/>
    <property type="match status" value="1"/>
</dbReference>
<feature type="compositionally biased region" description="Basic and acidic residues" evidence="1">
    <location>
        <begin position="243"/>
        <end position="252"/>
    </location>
</feature>
<gene>
    <name evidence="3" type="primary">NPC1_0</name>
    <name evidence="3" type="ORF">GWK47_002093</name>
</gene>
<dbReference type="GO" id="GO:0005886">
    <property type="term" value="C:plasma membrane"/>
    <property type="evidence" value="ECO:0007669"/>
    <property type="project" value="TreeGrafter"/>
</dbReference>
<sequence>MLGISVFAVFSIVLIMMGFDFASSFIILVMVVLILTNMGGLMYLWNISLNAISLVNLIVAIGISVEFCSHTTRAFAVSEADTRILRAQKSLVRMGPSVLSGITLSDMGVVVLAFANSKIFQVYYFRMYFGMVVIGALHGLILLPVLLSFLGPSKRVVRSNMPDRAANPSGSVQLEDMIADDQERQCLTATHTATINTAPARCSTSNSGSSFHSNTLDNPKKSALSNSVKSSPRKGSRMSLNHNYDDVEDLNKKASTPSRHSYTLSRHSVAKTDEELEKLEE</sequence>
<dbReference type="GO" id="GO:0015918">
    <property type="term" value="P:sterol transport"/>
    <property type="evidence" value="ECO:0007669"/>
    <property type="project" value="TreeGrafter"/>
</dbReference>
<feature type="transmembrane region" description="Helical" evidence="2">
    <location>
        <begin position="90"/>
        <end position="115"/>
    </location>
</feature>
<feature type="compositionally biased region" description="Low complexity" evidence="1">
    <location>
        <begin position="203"/>
        <end position="215"/>
    </location>
</feature>
<keyword evidence="2" id="KW-0812">Transmembrane</keyword>
<dbReference type="GO" id="GO:0015485">
    <property type="term" value="F:cholesterol binding"/>
    <property type="evidence" value="ECO:0007669"/>
    <property type="project" value="TreeGrafter"/>
</dbReference>
<dbReference type="AlphaFoldDB" id="A0A8J5CJG5"/>
<feature type="transmembrane region" description="Helical" evidence="2">
    <location>
        <begin position="47"/>
        <end position="69"/>
    </location>
</feature>
<protein>
    <submittedName>
        <fullName evidence="3">NPC intracellular cholesterol transporter 1</fullName>
    </submittedName>
</protein>
<accession>A0A8J5CJG5</accession>
<evidence type="ECO:0000313" key="3">
    <source>
        <dbReference type="EMBL" id="KAG0712534.1"/>
    </source>
</evidence>
<comment type="caution">
    <text evidence="3">The sequence shown here is derived from an EMBL/GenBank/DDBJ whole genome shotgun (WGS) entry which is preliminary data.</text>
</comment>
<feature type="compositionally biased region" description="Polar residues" evidence="1">
    <location>
        <begin position="253"/>
        <end position="266"/>
    </location>
</feature>
<dbReference type="GO" id="GO:0042632">
    <property type="term" value="P:cholesterol homeostasis"/>
    <property type="evidence" value="ECO:0007669"/>
    <property type="project" value="TreeGrafter"/>
</dbReference>
<keyword evidence="4" id="KW-1185">Reference proteome</keyword>
<proteinExistence type="predicted"/>
<name>A0A8J5CJG5_CHIOP</name>
<dbReference type="OrthoDB" id="6381460at2759"/>
<feature type="region of interest" description="Disordered" evidence="1">
    <location>
        <begin position="201"/>
        <end position="281"/>
    </location>
</feature>
<evidence type="ECO:0000313" key="4">
    <source>
        <dbReference type="Proteomes" id="UP000770661"/>
    </source>
</evidence>
<evidence type="ECO:0000256" key="1">
    <source>
        <dbReference type="SAM" id="MobiDB-lite"/>
    </source>
</evidence>
<feature type="transmembrane region" description="Helical" evidence="2">
    <location>
        <begin position="127"/>
        <end position="151"/>
    </location>
</feature>
<dbReference type="Gene3D" id="1.20.1640.10">
    <property type="entry name" value="Multidrug efflux transporter AcrB transmembrane domain"/>
    <property type="match status" value="1"/>
</dbReference>
<dbReference type="EMBL" id="JACEEZ010022317">
    <property type="protein sequence ID" value="KAG0712534.1"/>
    <property type="molecule type" value="Genomic_DNA"/>
</dbReference>
<dbReference type="GO" id="GO:0030299">
    <property type="term" value="P:intestinal cholesterol absorption"/>
    <property type="evidence" value="ECO:0007669"/>
    <property type="project" value="TreeGrafter"/>
</dbReference>